<evidence type="ECO:0000256" key="6">
    <source>
        <dbReference type="ARBA" id="ARBA00022777"/>
    </source>
</evidence>
<dbReference type="SUPFAM" id="SSF52540">
    <property type="entry name" value="P-loop containing nucleoside triphosphate hydrolases"/>
    <property type="match status" value="1"/>
</dbReference>
<comment type="similarity">
    <text evidence="1">Belongs to the Clp1 family. NOL9/GRC3 subfamily.</text>
</comment>
<proteinExistence type="inferred from homology"/>
<dbReference type="PANTHER" id="PTHR12755:SF3">
    <property type="entry name" value="POLYNUCLEOTIDE 5'-HYDROXYL-KINASE NOL9"/>
    <property type="match status" value="1"/>
</dbReference>
<name>A0A165G7K0_9APHY</name>
<evidence type="ECO:0000256" key="8">
    <source>
        <dbReference type="SAM" id="MobiDB-lite"/>
    </source>
</evidence>
<feature type="region of interest" description="Disordered" evidence="8">
    <location>
        <begin position="90"/>
        <end position="158"/>
    </location>
</feature>
<dbReference type="Proteomes" id="UP000076871">
    <property type="component" value="Unassembled WGS sequence"/>
</dbReference>
<keyword evidence="7" id="KW-0067">ATP-binding</keyword>
<sequence length="775" mass="83936">MLSAIAARKARLASQTKTNPASTEALETATISIPLKAPATPKQSPKRDAIEKVAEPPKKKTKLQPRNARNAQQSRARYFQEDAFQTQEDVIDLSDGDSSNDSDISSETVDISTQDNTVPSQSRKRAWSSSAPLRDSSDEDDEVAETGEEATSLSANVYPPSPSVPSPFMSTFAPVIDQNVFYLTAEEVQALLRLSQGSERSGTMIVLLAGETLALLGTYAFTVLQARIALAGVVLDASDASYHVFAPRSSPIPIIEGLPSIKDTQDCVAIIPQRIKDSIPAGATVILLQELRTGVEGLGFTCRTFKDVFSPSPSQRLSPLCDLQLHGVHLLSTQTHGISSFVMPRTWESAMASVLAHSCGQGPTPARNVFLVKGPRNAGKSTFAKILMNRLLTKFRRIAFLECDIGQSEFTPGGMVALSILDRPVFGPPFSHPSIPHAAHYVGANSPRSSPSHYVESVQALIQTYNFDIQQAALEDSTDARSSDGRIADVIPLVVNTMGWAKGLGASLTKKIEEMVEPSGIFEFTAREEHWNTAPPRIHDVSPYGCNLHRLEPIPSSAISNHFTAADHRILTIMSYFHAIFPMDTTESPFRNITATSWNTSDPLCAQLPYEVEVDVAFDSIVLAGAGMEDVIPSEVHHVLNGAIVGLIGYEPGTLDTDPDDALSGSLPYKQGAPPPSPCTSRCCGLAIIRSLSPSSQVLHLLTPLPPYVFASARVLLKGEFELPVWAMLDFRSGDKGDVAGVESSKVPFLRWGRSEGAGGERRRVRRNLMRRGQM</sequence>
<feature type="compositionally biased region" description="Acidic residues" evidence="8">
    <location>
        <begin position="137"/>
        <end position="148"/>
    </location>
</feature>
<dbReference type="InterPro" id="IPR032319">
    <property type="entry name" value="CLP1_P"/>
</dbReference>
<feature type="compositionally biased region" description="Acidic residues" evidence="8">
    <location>
        <begin position="90"/>
        <end position="100"/>
    </location>
</feature>
<evidence type="ECO:0000256" key="3">
    <source>
        <dbReference type="ARBA" id="ARBA00019824"/>
    </source>
</evidence>
<evidence type="ECO:0000259" key="9">
    <source>
        <dbReference type="Pfam" id="PF16575"/>
    </source>
</evidence>
<dbReference type="InterPro" id="IPR027417">
    <property type="entry name" value="P-loop_NTPase"/>
</dbReference>
<evidence type="ECO:0000256" key="2">
    <source>
        <dbReference type="ARBA" id="ARBA00018706"/>
    </source>
</evidence>
<keyword evidence="5" id="KW-0547">Nucleotide-binding</keyword>
<feature type="region of interest" description="Disordered" evidence="8">
    <location>
        <begin position="1"/>
        <end position="75"/>
    </location>
</feature>
<dbReference type="AlphaFoldDB" id="A0A165G7K0"/>
<evidence type="ECO:0000256" key="7">
    <source>
        <dbReference type="ARBA" id="ARBA00022840"/>
    </source>
</evidence>
<dbReference type="Pfam" id="PF16575">
    <property type="entry name" value="CLP1_P"/>
    <property type="match status" value="1"/>
</dbReference>
<feature type="compositionally biased region" description="Low complexity" evidence="8">
    <location>
        <begin position="66"/>
        <end position="75"/>
    </location>
</feature>
<dbReference type="STRING" id="1314785.A0A165G7K0"/>
<dbReference type="EMBL" id="KV427610">
    <property type="protein sequence ID" value="KZT09937.1"/>
    <property type="molecule type" value="Genomic_DNA"/>
</dbReference>
<dbReference type="GeneID" id="63822564"/>
<dbReference type="GO" id="GO:0000448">
    <property type="term" value="P:cleavage in ITS2 between 5.8S rRNA and LSU-rRNA of tricistronic rRNA transcript (SSU-rRNA, 5.8S rRNA, LSU-rRNA)"/>
    <property type="evidence" value="ECO:0007669"/>
    <property type="project" value="TreeGrafter"/>
</dbReference>
<accession>A0A165G7K0</accession>
<dbReference type="GO" id="GO:0005634">
    <property type="term" value="C:nucleus"/>
    <property type="evidence" value="ECO:0007669"/>
    <property type="project" value="TreeGrafter"/>
</dbReference>
<evidence type="ECO:0000313" key="10">
    <source>
        <dbReference type="EMBL" id="KZT09937.1"/>
    </source>
</evidence>
<feature type="compositionally biased region" description="Polar residues" evidence="8">
    <location>
        <begin position="107"/>
        <end position="131"/>
    </location>
</feature>
<evidence type="ECO:0000256" key="1">
    <source>
        <dbReference type="ARBA" id="ARBA00011003"/>
    </source>
</evidence>
<dbReference type="PANTHER" id="PTHR12755">
    <property type="entry name" value="CLEAVAGE/POLYADENYLATION FACTOR IA SUBUNIT CLP1P"/>
    <property type="match status" value="1"/>
</dbReference>
<dbReference type="GO" id="GO:0005524">
    <property type="term" value="F:ATP binding"/>
    <property type="evidence" value="ECO:0007669"/>
    <property type="project" value="UniProtKB-KW"/>
</dbReference>
<feature type="compositionally biased region" description="Polar residues" evidence="8">
    <location>
        <begin position="13"/>
        <end position="22"/>
    </location>
</feature>
<dbReference type="InterPro" id="IPR045116">
    <property type="entry name" value="Clp1/Grc3"/>
</dbReference>
<dbReference type="OrthoDB" id="2405412at2759"/>
<dbReference type="GO" id="GO:0051731">
    <property type="term" value="F:polynucleotide 5'-hydroxyl-kinase activity"/>
    <property type="evidence" value="ECO:0007669"/>
    <property type="project" value="InterPro"/>
</dbReference>
<keyword evidence="6" id="KW-0418">Kinase</keyword>
<evidence type="ECO:0000256" key="4">
    <source>
        <dbReference type="ARBA" id="ARBA00022679"/>
    </source>
</evidence>
<evidence type="ECO:0000256" key="5">
    <source>
        <dbReference type="ARBA" id="ARBA00022741"/>
    </source>
</evidence>
<dbReference type="RefSeq" id="XP_040767677.1">
    <property type="nucleotide sequence ID" value="XM_040905534.1"/>
</dbReference>
<gene>
    <name evidence="10" type="ORF">LAESUDRAFT_673600</name>
</gene>
<dbReference type="FunCoup" id="A0A165G7K0">
    <property type="interactions" value="261"/>
</dbReference>
<dbReference type="InParanoid" id="A0A165G7K0"/>
<feature type="compositionally biased region" description="Basic and acidic residues" evidence="8">
    <location>
        <begin position="45"/>
        <end position="58"/>
    </location>
</feature>
<keyword evidence="4" id="KW-0808">Transferase</keyword>
<feature type="domain" description="Clp1 P-loop" evidence="9">
    <location>
        <begin position="374"/>
        <end position="578"/>
    </location>
</feature>
<reference evidence="10 11" key="1">
    <citation type="journal article" date="2016" name="Mol. Biol. Evol.">
        <title>Comparative Genomics of Early-Diverging Mushroom-Forming Fungi Provides Insights into the Origins of Lignocellulose Decay Capabilities.</title>
        <authorList>
            <person name="Nagy L.G."/>
            <person name="Riley R."/>
            <person name="Tritt A."/>
            <person name="Adam C."/>
            <person name="Daum C."/>
            <person name="Floudas D."/>
            <person name="Sun H."/>
            <person name="Yadav J.S."/>
            <person name="Pangilinan J."/>
            <person name="Larsson K.H."/>
            <person name="Matsuura K."/>
            <person name="Barry K."/>
            <person name="Labutti K."/>
            <person name="Kuo R."/>
            <person name="Ohm R.A."/>
            <person name="Bhattacharya S.S."/>
            <person name="Shirouzu T."/>
            <person name="Yoshinaga Y."/>
            <person name="Martin F.M."/>
            <person name="Grigoriev I.V."/>
            <person name="Hibbett D.S."/>
        </authorList>
    </citation>
    <scope>NUCLEOTIDE SEQUENCE [LARGE SCALE GENOMIC DNA]</scope>
    <source>
        <strain evidence="10 11">93-53</strain>
    </source>
</reference>
<protein>
    <recommendedName>
        <fullName evidence="3">Polynucleotide 5'-hydroxyl-kinase GRC3</fullName>
    </recommendedName>
    <alternativeName>
        <fullName evidence="2">Polynucleotide 5'-hydroxyl-kinase grc3</fullName>
    </alternativeName>
</protein>
<organism evidence="10 11">
    <name type="scientific">Laetiporus sulphureus 93-53</name>
    <dbReference type="NCBI Taxonomy" id="1314785"/>
    <lineage>
        <taxon>Eukaryota</taxon>
        <taxon>Fungi</taxon>
        <taxon>Dikarya</taxon>
        <taxon>Basidiomycota</taxon>
        <taxon>Agaricomycotina</taxon>
        <taxon>Agaricomycetes</taxon>
        <taxon>Polyporales</taxon>
        <taxon>Laetiporus</taxon>
    </lineage>
</organism>
<dbReference type="Gene3D" id="3.40.50.300">
    <property type="entry name" value="P-loop containing nucleotide triphosphate hydrolases"/>
    <property type="match status" value="1"/>
</dbReference>
<evidence type="ECO:0000313" key="11">
    <source>
        <dbReference type="Proteomes" id="UP000076871"/>
    </source>
</evidence>
<keyword evidence="11" id="KW-1185">Reference proteome</keyword>